<organism evidence="1 2">
    <name type="scientific">Mucilaginibacter dorajii</name>
    <dbReference type="NCBI Taxonomy" id="692994"/>
    <lineage>
        <taxon>Bacteria</taxon>
        <taxon>Pseudomonadati</taxon>
        <taxon>Bacteroidota</taxon>
        <taxon>Sphingobacteriia</taxon>
        <taxon>Sphingobacteriales</taxon>
        <taxon>Sphingobacteriaceae</taxon>
        <taxon>Mucilaginibacter</taxon>
    </lineage>
</organism>
<evidence type="ECO:0008006" key="3">
    <source>
        <dbReference type="Google" id="ProtNLM"/>
    </source>
</evidence>
<dbReference type="Pfam" id="PF12864">
    <property type="entry name" value="DUF3822"/>
    <property type="match status" value="1"/>
</dbReference>
<name>A0ABP7QKG1_9SPHI</name>
<dbReference type="EMBL" id="BAAAZC010000027">
    <property type="protein sequence ID" value="GAA3984031.1"/>
    <property type="molecule type" value="Genomic_DNA"/>
</dbReference>
<evidence type="ECO:0000313" key="2">
    <source>
        <dbReference type="Proteomes" id="UP001500742"/>
    </source>
</evidence>
<proteinExistence type="predicted"/>
<evidence type="ECO:0000313" key="1">
    <source>
        <dbReference type="EMBL" id="GAA3984031.1"/>
    </source>
</evidence>
<reference evidence="2" key="1">
    <citation type="journal article" date="2019" name="Int. J. Syst. Evol. Microbiol.">
        <title>The Global Catalogue of Microorganisms (GCM) 10K type strain sequencing project: providing services to taxonomists for standard genome sequencing and annotation.</title>
        <authorList>
            <consortium name="The Broad Institute Genomics Platform"/>
            <consortium name="The Broad Institute Genome Sequencing Center for Infectious Disease"/>
            <person name="Wu L."/>
            <person name="Ma J."/>
        </authorList>
    </citation>
    <scope>NUCLEOTIDE SEQUENCE [LARGE SCALE GENOMIC DNA]</scope>
    <source>
        <strain evidence="2">JCM 16601</strain>
    </source>
</reference>
<keyword evidence="2" id="KW-1185">Reference proteome</keyword>
<comment type="caution">
    <text evidence="1">The sequence shown here is derived from an EMBL/GenBank/DDBJ whole genome shotgun (WGS) entry which is preliminary data.</text>
</comment>
<gene>
    <name evidence="1" type="ORF">GCM10022210_39820</name>
</gene>
<protein>
    <recommendedName>
        <fullName evidence="3">DUF3822 family protein</fullName>
    </recommendedName>
</protein>
<sequence>MSEQYYNYHDDDFSLDKAQDYNLLLQLDKSSFSYAVSDQNKLIAAANNHPLDELSNPQELLDLLSANYKKVVIGLPATGFSLIPQSIFKQDKLADLARFLDVNTDEKVLAQPLDSKNLIIYKTPESVLNAADEFGLRNSVFASKGWLNAIARNQPGDRDLYLNISGQTVEIANFNFTKLRFYNTFEFTGEDELAYFVSLVTTELGLQPAYTYIYLSGDVEAEDKNISRLAEFFDKVAINTIETLQLPYEIESHKILSLAALSLCVSSEVL</sequence>
<dbReference type="Gene3D" id="3.30.420.250">
    <property type="match status" value="1"/>
</dbReference>
<dbReference type="CDD" id="cd24013">
    <property type="entry name" value="ASKHA_ATPase_BT3980-like"/>
    <property type="match status" value="1"/>
</dbReference>
<dbReference type="InterPro" id="IPR024213">
    <property type="entry name" value="DUF3822"/>
</dbReference>
<dbReference type="RefSeq" id="WP_259089900.1">
    <property type="nucleotide sequence ID" value="NZ_BAAAZC010000027.1"/>
</dbReference>
<accession>A0ABP7QKG1</accession>
<dbReference type="Proteomes" id="UP001500742">
    <property type="component" value="Unassembled WGS sequence"/>
</dbReference>
<dbReference type="Gene3D" id="3.30.420.260">
    <property type="match status" value="1"/>
</dbReference>